<feature type="compositionally biased region" description="Basic and acidic residues" evidence="1">
    <location>
        <begin position="432"/>
        <end position="444"/>
    </location>
</feature>
<keyword evidence="3" id="KW-0282">Flagellum</keyword>
<organism evidence="3 4">
    <name type="scientific">Pseudobutyrivibrio xylanivorans</name>
    <dbReference type="NCBI Taxonomy" id="185007"/>
    <lineage>
        <taxon>Bacteria</taxon>
        <taxon>Bacillati</taxon>
        <taxon>Bacillota</taxon>
        <taxon>Clostridia</taxon>
        <taxon>Lachnospirales</taxon>
        <taxon>Lachnospiraceae</taxon>
        <taxon>Pseudobutyrivibrio</taxon>
    </lineage>
</organism>
<reference evidence="3 4" key="1">
    <citation type="submission" date="2016-10" db="EMBL/GenBank/DDBJ databases">
        <authorList>
            <person name="de Groot N.N."/>
        </authorList>
    </citation>
    <scope>NUCLEOTIDE SEQUENCE [LARGE SCALE GENOMIC DNA]</scope>
    <source>
        <strain evidence="3 4">DSM 10317</strain>
    </source>
</reference>
<accession>A0A1G5RX35</accession>
<evidence type="ECO:0000256" key="1">
    <source>
        <dbReference type="SAM" id="MobiDB-lite"/>
    </source>
</evidence>
<dbReference type="AlphaFoldDB" id="A0A1G5RX35"/>
<dbReference type="RefSeq" id="WP_090162182.1">
    <property type="nucleotide sequence ID" value="NZ_FMWK01000005.1"/>
</dbReference>
<sequence length="494" mass="54709">MTSSNVSNLLVQVSQIDVSLTSDKATGKVDAGLFEKTLKGVADKVPSAGSDINSALPQKQVEKKPVSVDSSKQNVRTTKQEEQPMPDKTEVAEKIEAVVEEVKEIIKDQLDVTEEDIEKAMENLGLTFIDLLNPQNLAQLVSELTGETESITLVLSDDFAEILDKATDLSNQLFEETNNSFVQLKELISQMDDKVIITEEPVQVTADAEIPETIQPNVMVEDDKPVLQDDLNQQPTVQVIQEEVKPVEKQEATVVEESTPVLETVEDLKPVEENQNQQNNQTKDEPKEESTQSNFKMPEKTQNESHLVREEGILPPQQNIQPQYVSDNSTVTLPTGETVRAEDIVNQLVEQAKVMTDSESTTMEMTLNPEGLGKIYLEVTQRGSEITAKIFTENDAVKAALESQMAALRTEMNQSSAKVTSIEVSVGTHEFERNLDENGREGSRNQEQNSGQSSRRTNRIDINSLDDLAGLMSEEDVLIAQMMKDNGGTLDFMA</sequence>
<evidence type="ECO:0000313" key="3">
    <source>
        <dbReference type="EMBL" id="SCZ78477.1"/>
    </source>
</evidence>
<dbReference type="InterPro" id="IPR038610">
    <property type="entry name" value="FliK-like_C_sf"/>
</dbReference>
<feature type="region of interest" description="Disordered" evidence="1">
    <location>
        <begin position="46"/>
        <end position="87"/>
    </location>
</feature>
<dbReference type="Pfam" id="PF02120">
    <property type="entry name" value="Flg_hook"/>
    <property type="match status" value="1"/>
</dbReference>
<dbReference type="Gene3D" id="3.30.750.140">
    <property type="match status" value="1"/>
</dbReference>
<evidence type="ECO:0000313" key="4">
    <source>
        <dbReference type="Proteomes" id="UP000199428"/>
    </source>
</evidence>
<proteinExistence type="predicted"/>
<dbReference type="InterPro" id="IPR021136">
    <property type="entry name" value="Flagellar_hook_control-like_C"/>
</dbReference>
<dbReference type="Proteomes" id="UP000199428">
    <property type="component" value="Unassembled WGS sequence"/>
</dbReference>
<keyword evidence="3" id="KW-0966">Cell projection</keyword>
<feature type="region of interest" description="Disordered" evidence="1">
    <location>
        <begin position="432"/>
        <end position="461"/>
    </location>
</feature>
<dbReference type="CDD" id="cd17470">
    <property type="entry name" value="T3SS_Flik_C"/>
    <property type="match status" value="1"/>
</dbReference>
<dbReference type="EMBL" id="FMWK01000005">
    <property type="protein sequence ID" value="SCZ78477.1"/>
    <property type="molecule type" value="Genomic_DNA"/>
</dbReference>
<evidence type="ECO:0000259" key="2">
    <source>
        <dbReference type="Pfam" id="PF02120"/>
    </source>
</evidence>
<feature type="region of interest" description="Disordered" evidence="1">
    <location>
        <begin position="249"/>
        <end position="304"/>
    </location>
</feature>
<gene>
    <name evidence="3" type="ORF">SAMN02910350_01288</name>
</gene>
<protein>
    <submittedName>
        <fullName evidence="3">Flagellar hook-length control protein FliK</fullName>
    </submittedName>
</protein>
<feature type="domain" description="Flagellar hook-length control protein-like C-terminal" evidence="2">
    <location>
        <begin position="350"/>
        <end position="428"/>
    </location>
</feature>
<feature type="compositionally biased region" description="Polar residues" evidence="1">
    <location>
        <begin position="445"/>
        <end position="455"/>
    </location>
</feature>
<keyword evidence="3" id="KW-0969">Cilium</keyword>
<name>A0A1G5RX35_PSEXY</name>
<feature type="compositionally biased region" description="Basic and acidic residues" evidence="1">
    <location>
        <begin position="78"/>
        <end position="87"/>
    </location>
</feature>
<feature type="compositionally biased region" description="Polar residues" evidence="1">
    <location>
        <begin position="68"/>
        <end position="77"/>
    </location>
</feature>